<protein>
    <submittedName>
        <fullName evidence="3">Bifunctional YncE family protein/alkaline phosphatase family protein</fullName>
    </submittedName>
</protein>
<dbReference type="PANTHER" id="PTHR47197:SF3">
    <property type="entry name" value="DIHYDRO-HEME D1 DEHYDROGENASE"/>
    <property type="match status" value="1"/>
</dbReference>
<comment type="caution">
    <text evidence="3">The sequence shown here is derived from an EMBL/GenBank/DDBJ whole genome shotgun (WGS) entry which is preliminary data.</text>
</comment>
<dbReference type="PANTHER" id="PTHR47197">
    <property type="entry name" value="PROTEIN NIRF"/>
    <property type="match status" value="1"/>
</dbReference>
<evidence type="ECO:0000313" key="4">
    <source>
        <dbReference type="Proteomes" id="UP000321907"/>
    </source>
</evidence>
<evidence type="ECO:0000256" key="2">
    <source>
        <dbReference type="SAM" id="SignalP"/>
    </source>
</evidence>
<keyword evidence="2" id="KW-0732">Signal</keyword>
<feature type="signal peptide" evidence="2">
    <location>
        <begin position="1"/>
        <end position="18"/>
    </location>
</feature>
<dbReference type="PROSITE" id="PS51257">
    <property type="entry name" value="PROKAR_LIPOPROTEIN"/>
    <property type="match status" value="1"/>
</dbReference>
<reference evidence="3 4" key="1">
    <citation type="submission" date="2019-08" db="EMBL/GenBank/DDBJ databases">
        <title>Lewinella sp. strain SSH13 Genome sequencing and assembly.</title>
        <authorList>
            <person name="Kim I."/>
        </authorList>
    </citation>
    <scope>NUCLEOTIDE SEQUENCE [LARGE SCALE GENOMIC DNA]</scope>
    <source>
        <strain evidence="3 4">SSH13</strain>
    </source>
</reference>
<dbReference type="Gene3D" id="2.130.10.10">
    <property type="entry name" value="YVTN repeat-like/Quinoprotein amine dehydrogenase"/>
    <property type="match status" value="3"/>
</dbReference>
<accession>A0A5C7FS96</accession>
<gene>
    <name evidence="3" type="ORF">FUA23_03720</name>
</gene>
<proteinExistence type="predicted"/>
<dbReference type="RefSeq" id="WP_147929376.1">
    <property type="nucleotide sequence ID" value="NZ_VOXD01000004.1"/>
</dbReference>
<dbReference type="Pfam" id="PF10282">
    <property type="entry name" value="Lactonase"/>
    <property type="match status" value="1"/>
</dbReference>
<dbReference type="Proteomes" id="UP000321907">
    <property type="component" value="Unassembled WGS sequence"/>
</dbReference>
<dbReference type="Pfam" id="PF04185">
    <property type="entry name" value="Phosphoesterase"/>
    <property type="match status" value="1"/>
</dbReference>
<dbReference type="InterPro" id="IPR011048">
    <property type="entry name" value="Haem_d1_sf"/>
</dbReference>
<organism evidence="3 4">
    <name type="scientific">Neolewinella aurantiaca</name>
    <dbReference type="NCBI Taxonomy" id="2602767"/>
    <lineage>
        <taxon>Bacteria</taxon>
        <taxon>Pseudomonadati</taxon>
        <taxon>Bacteroidota</taxon>
        <taxon>Saprospiria</taxon>
        <taxon>Saprospirales</taxon>
        <taxon>Lewinellaceae</taxon>
        <taxon>Neolewinella</taxon>
    </lineage>
</organism>
<dbReference type="OrthoDB" id="145213at2"/>
<dbReference type="InterPro" id="IPR051200">
    <property type="entry name" value="Host-pathogen_enzymatic-act"/>
</dbReference>
<sequence length="803" mass="88282">MKYTLPLILSLALLTVFASCGRAPQMNTGDKVERNHLANGWALTPIGTQTDLGDLPLNAVVSANGQRMAVTNNGQSIHSLQWLDLAKTKVLSTLEIEAGWVGLTLNQAGTRLYASGGETNKVWIVSTEKDELTLIDSLVLTQPWPEGVASVSGLSLDEKRNHLYAVTKRDSSLYTFDLATGDKLSRTPLGASAYACSYDAGRDELYVSLWDNDAVAVIDPVDFTTKARIEVGYHPNDLLRHPTDNRLFVACADENAVAVIDLDKLAVSEQLNCALYPDAPTGSTTNALALSPDGKTLYAANADNNALAVFDVARPGFSESEGFIPTGWYPTAVKAVGDQLYVVNGKGLTTKANPNGPNPYERRTPETEYIARLFPGNLSAFPVPDEAGLKRYTGMVYTNTPYTKEKELLAAGDPNGPIPRRVGDPSPIKYVFYIIKENRTYDQILGDMPEGNGDPRLCIFPDSVSPNHHALAREFVLLDNYYVDAEVSADGHNWSTAAYATDYTEKVWPTSYGGRGGAYDFEGQREISYPKQGYIWDYCLRAGISYRTYGEFSNLNETYLESLEGHMATEFPGYNLRIRDTLRYSRWEADFDSLLAVNAVPRFNTIRFGNDHTSGARLGSPTPAAMVADNDLAIGKFVEHLSKSSIWKESAVFITEDDAQNGPDHVDAHRSLMLIASPYTRRKHVESTMYSTAGALRTMELILGLPPMSQYDAAATPLFACFQNTPDTTGYRARPANIDLDAVNVRKNSLSELSEKIDLDREDQVPDELFTAIIWKTVLGEDAVVPAPRRGAFIKIGEDEDED</sequence>
<evidence type="ECO:0000313" key="3">
    <source>
        <dbReference type="EMBL" id="TXF90918.1"/>
    </source>
</evidence>
<dbReference type="InterPro" id="IPR007312">
    <property type="entry name" value="Phosphoesterase"/>
</dbReference>
<dbReference type="GO" id="GO:0016788">
    <property type="term" value="F:hydrolase activity, acting on ester bonds"/>
    <property type="evidence" value="ECO:0007669"/>
    <property type="project" value="InterPro"/>
</dbReference>
<dbReference type="InterPro" id="IPR017850">
    <property type="entry name" value="Alkaline_phosphatase_core_sf"/>
</dbReference>
<dbReference type="SUPFAM" id="SSF51004">
    <property type="entry name" value="C-terminal (heme d1) domain of cytochrome cd1-nitrite reductase"/>
    <property type="match status" value="1"/>
</dbReference>
<name>A0A5C7FS96_9BACT</name>
<dbReference type="InterPro" id="IPR019405">
    <property type="entry name" value="Lactonase_7-beta_prop"/>
</dbReference>
<dbReference type="AlphaFoldDB" id="A0A5C7FS96"/>
<dbReference type="Gene3D" id="3.40.720.10">
    <property type="entry name" value="Alkaline Phosphatase, subunit A"/>
    <property type="match status" value="2"/>
</dbReference>
<feature type="chain" id="PRO_5023103140" evidence="2">
    <location>
        <begin position="19"/>
        <end position="803"/>
    </location>
</feature>
<dbReference type="InterPro" id="IPR015943">
    <property type="entry name" value="WD40/YVTN_repeat-like_dom_sf"/>
</dbReference>
<evidence type="ECO:0000256" key="1">
    <source>
        <dbReference type="ARBA" id="ARBA00022801"/>
    </source>
</evidence>
<dbReference type="SUPFAM" id="SSF53649">
    <property type="entry name" value="Alkaline phosphatase-like"/>
    <property type="match status" value="1"/>
</dbReference>
<dbReference type="EMBL" id="VOXD01000004">
    <property type="protein sequence ID" value="TXF90918.1"/>
    <property type="molecule type" value="Genomic_DNA"/>
</dbReference>
<keyword evidence="4" id="KW-1185">Reference proteome</keyword>
<keyword evidence="1" id="KW-0378">Hydrolase</keyword>